<organism evidence="5 6">
    <name type="scientific">Pseudomonas fluorescens</name>
    <dbReference type="NCBI Taxonomy" id="294"/>
    <lineage>
        <taxon>Bacteria</taxon>
        <taxon>Pseudomonadati</taxon>
        <taxon>Pseudomonadota</taxon>
        <taxon>Gammaproteobacteria</taxon>
        <taxon>Pseudomonadales</taxon>
        <taxon>Pseudomonadaceae</taxon>
        <taxon>Pseudomonas</taxon>
    </lineage>
</organism>
<dbReference type="PANTHER" id="PTHR40661:SF2">
    <property type="entry name" value="HTH-TYPE TRANSCRIPTIONAL REGULATOR PRTR"/>
    <property type="match status" value="1"/>
</dbReference>
<dbReference type="SUPFAM" id="SSF51306">
    <property type="entry name" value="LexA/Signal peptidase"/>
    <property type="match status" value="1"/>
</dbReference>
<dbReference type="AlphaFoldDB" id="A0A5E7LX01"/>
<gene>
    <name evidence="5" type="primary">prtR_2</name>
    <name evidence="5" type="ORF">PS854_03561</name>
</gene>
<dbReference type="EMBL" id="CABVIF010000007">
    <property type="protein sequence ID" value="VVP16245.1"/>
    <property type="molecule type" value="Genomic_DNA"/>
</dbReference>
<keyword evidence="3" id="KW-0804">Transcription</keyword>
<dbReference type="PANTHER" id="PTHR40661">
    <property type="match status" value="1"/>
</dbReference>
<dbReference type="Proteomes" id="UP000327111">
    <property type="component" value="Unassembled WGS sequence"/>
</dbReference>
<protein>
    <submittedName>
        <fullName evidence="5">HTH-type transcriptional regulator PrtR</fullName>
    </submittedName>
</protein>
<evidence type="ECO:0000256" key="3">
    <source>
        <dbReference type="ARBA" id="ARBA00023163"/>
    </source>
</evidence>
<proteinExistence type="predicted"/>
<dbReference type="InterPro" id="IPR036286">
    <property type="entry name" value="LexA/Signal_pep-like_sf"/>
</dbReference>
<dbReference type="CDD" id="cd06529">
    <property type="entry name" value="S24_LexA-like"/>
    <property type="match status" value="1"/>
</dbReference>
<dbReference type="Gene3D" id="2.10.109.10">
    <property type="entry name" value="Umud Fragment, subunit A"/>
    <property type="match status" value="1"/>
</dbReference>
<dbReference type="RefSeq" id="WP_150734629.1">
    <property type="nucleotide sequence ID" value="NZ_CABVIF010000007.1"/>
</dbReference>
<dbReference type="InterPro" id="IPR015927">
    <property type="entry name" value="Peptidase_S24_S26A/B/C"/>
</dbReference>
<evidence type="ECO:0000259" key="4">
    <source>
        <dbReference type="Pfam" id="PF00717"/>
    </source>
</evidence>
<keyword evidence="2" id="KW-0238">DNA-binding</keyword>
<name>A0A5E7LX01_PSEFL</name>
<feature type="domain" description="Peptidase S24/S26A/S26B/S26C" evidence="4">
    <location>
        <begin position="112"/>
        <end position="235"/>
    </location>
</feature>
<keyword evidence="1" id="KW-0805">Transcription regulation</keyword>
<evidence type="ECO:0000313" key="5">
    <source>
        <dbReference type="EMBL" id="VVP16245.1"/>
    </source>
</evidence>
<accession>A0A5E7LX01</accession>
<evidence type="ECO:0000256" key="1">
    <source>
        <dbReference type="ARBA" id="ARBA00023015"/>
    </source>
</evidence>
<reference evidence="5 6" key="1">
    <citation type="submission" date="2019-09" db="EMBL/GenBank/DDBJ databases">
        <authorList>
            <person name="Chandra G."/>
            <person name="Truman W A."/>
        </authorList>
    </citation>
    <scope>NUCLEOTIDE SEQUENCE [LARGE SCALE GENOMIC DNA]</scope>
    <source>
        <strain evidence="5">PS854</strain>
    </source>
</reference>
<evidence type="ECO:0000313" key="6">
    <source>
        <dbReference type="Proteomes" id="UP000327111"/>
    </source>
</evidence>
<dbReference type="Gene3D" id="1.10.260.40">
    <property type="entry name" value="lambda repressor-like DNA-binding domains"/>
    <property type="match status" value="1"/>
</dbReference>
<dbReference type="GO" id="GO:0003677">
    <property type="term" value="F:DNA binding"/>
    <property type="evidence" value="ECO:0007669"/>
    <property type="project" value="UniProtKB-KW"/>
</dbReference>
<dbReference type="Pfam" id="PF00717">
    <property type="entry name" value="Peptidase_S24"/>
    <property type="match status" value="1"/>
</dbReference>
<evidence type="ECO:0000256" key="2">
    <source>
        <dbReference type="ARBA" id="ARBA00023125"/>
    </source>
</evidence>
<dbReference type="InterPro" id="IPR039418">
    <property type="entry name" value="LexA-like"/>
</dbReference>
<dbReference type="InterPro" id="IPR010982">
    <property type="entry name" value="Lambda_DNA-bd_dom_sf"/>
</dbReference>
<sequence length="250" mass="28844">MKKNKTCGPRFKMLLEEANITTTAFAEFLNIPKPQNVHNWYTRGVPHYRMEEVAKKLSVNIKWLKIGEGPKDAMELRLLDDSGNTFDAQAMRGSYKVIEPNDVELPFYKEVAITPGELKTHVIRDPEQSIRMLRSDLDSLEIKHADAICTRMIGNSMTEKIEDGSMLAIDRGLTQIVDGEIYAIEHDGMLRIKYLHRVPGNALRMRSHNSAEHPDEIFRAAQIEEQNIRVLGWVFWWSTLNKRRPEVPFL</sequence>